<dbReference type="InterPro" id="IPR001138">
    <property type="entry name" value="Zn2Cys6_DnaBD"/>
</dbReference>
<evidence type="ECO:0000313" key="8">
    <source>
        <dbReference type="EMBL" id="KXS21719.1"/>
    </source>
</evidence>
<dbReference type="Proteomes" id="UP000070544">
    <property type="component" value="Unassembled WGS sequence"/>
</dbReference>
<evidence type="ECO:0000256" key="4">
    <source>
        <dbReference type="ARBA" id="ARBA00023163"/>
    </source>
</evidence>
<dbReference type="SMART" id="SM00066">
    <property type="entry name" value="GAL4"/>
    <property type="match status" value="1"/>
</dbReference>
<dbReference type="GO" id="GO:0008270">
    <property type="term" value="F:zinc ion binding"/>
    <property type="evidence" value="ECO:0007669"/>
    <property type="project" value="InterPro"/>
</dbReference>
<dbReference type="InterPro" id="IPR050815">
    <property type="entry name" value="TF_fung"/>
</dbReference>
<sequence>MSLHAEMPYPQEEDEDEDDDDGTTDQGKTKKRKVALTRKTKACDACHRLKAKCAGDQPCERCKSLGEACTYYRPTRRRGPKVGPDAPPNKRLKTSLQMGMDNYLALSSLPLGVQPSFYIPTGQASAEFSAANIIHGLSRPMNGIGGYDDTTKWALPAPEIMHHLVVTMSARETFPTISHGKLVQMVADHAQTQQNTRPPALIVAAAALGAYELSRTPNAHSSSFRENGVGATEYYVDLSCHLLNVAIRCVHEEMTGDGLCVANGMFSQKGHSYDRWTVVAALLISALCSASTNTFAEGDLYSALAIQLGLKLGLNREESLGGGELEESWIEKEESRRIWWNIFFDSVVLPAWDNQVIAFTEEDVDLNLPCPDPLFSDPLLPPPDPLPFRLAFSLLSSGMPRSHRSPSSTSPQILSSSHPSSPSSLETLRTLFHSGRTGISGYTALLHGVGYRIMRLKRTLANFGDSAHLADAWASEEKLKLSGMLDVWYSALPDAVVEADRRAAREGGFEGVEPRSGVLFILYHTYKVLIYGRWDVVSMVYDDAWLMSSDFLLCVEHADRVTRLIELVTLPALSENGTVGRGAAEMVRWANPYVIGVAVLMSSFVHAAVLRKLRLVNPSGSTEDTAAHSSRQDPSSLHSLEQVLTQKIELHVSLVQSLSDKWGLRSRIWDLMREEFLRQKPGSNPSTSPLSHLNYGPGGGGLKAVLLSTL</sequence>
<dbReference type="GO" id="GO:0006351">
    <property type="term" value="P:DNA-templated transcription"/>
    <property type="evidence" value="ECO:0007669"/>
    <property type="project" value="InterPro"/>
</dbReference>
<keyword evidence="3" id="KW-0805">Transcription regulation</keyword>
<keyword evidence="4" id="KW-0804">Transcription</keyword>
<evidence type="ECO:0000256" key="6">
    <source>
        <dbReference type="SAM" id="MobiDB-lite"/>
    </source>
</evidence>
<keyword evidence="5" id="KW-0539">Nucleus</keyword>
<dbReference type="CDD" id="cd00067">
    <property type="entry name" value="GAL4"/>
    <property type="match status" value="1"/>
</dbReference>
<feature type="compositionally biased region" description="Acidic residues" evidence="6">
    <location>
        <begin position="11"/>
        <end position="23"/>
    </location>
</feature>
<keyword evidence="9" id="KW-1185">Reference proteome</keyword>
<organism evidence="8 9">
    <name type="scientific">Gonapodya prolifera (strain JEL478)</name>
    <name type="common">Monoblepharis prolifera</name>
    <dbReference type="NCBI Taxonomy" id="1344416"/>
    <lineage>
        <taxon>Eukaryota</taxon>
        <taxon>Fungi</taxon>
        <taxon>Fungi incertae sedis</taxon>
        <taxon>Chytridiomycota</taxon>
        <taxon>Chytridiomycota incertae sedis</taxon>
        <taxon>Monoblepharidomycetes</taxon>
        <taxon>Monoblepharidales</taxon>
        <taxon>Gonapodyaceae</taxon>
        <taxon>Gonapodya</taxon>
    </lineage>
</organism>
<feature type="compositionally biased region" description="Low complexity" evidence="6">
    <location>
        <begin position="405"/>
        <end position="424"/>
    </location>
</feature>
<comment type="subcellular location">
    <subcellularLocation>
        <location evidence="1">Nucleus</location>
    </subcellularLocation>
</comment>
<name>A0A139AYB5_GONPJ</name>
<dbReference type="STRING" id="1344416.A0A139AYB5"/>
<dbReference type="Pfam" id="PF00172">
    <property type="entry name" value="Zn_clus"/>
    <property type="match status" value="1"/>
</dbReference>
<keyword evidence="2" id="KW-0479">Metal-binding</keyword>
<feature type="domain" description="Zn(2)-C6 fungal-type" evidence="7">
    <location>
        <begin position="42"/>
        <end position="71"/>
    </location>
</feature>
<dbReference type="Pfam" id="PF04082">
    <property type="entry name" value="Fungal_trans"/>
    <property type="match status" value="1"/>
</dbReference>
<evidence type="ECO:0000256" key="5">
    <source>
        <dbReference type="ARBA" id="ARBA00023242"/>
    </source>
</evidence>
<dbReference type="EMBL" id="KQ965732">
    <property type="protein sequence ID" value="KXS21719.1"/>
    <property type="molecule type" value="Genomic_DNA"/>
</dbReference>
<evidence type="ECO:0000256" key="2">
    <source>
        <dbReference type="ARBA" id="ARBA00022723"/>
    </source>
</evidence>
<dbReference type="Gene3D" id="4.10.240.10">
    <property type="entry name" value="Zn(2)-C6 fungal-type DNA-binding domain"/>
    <property type="match status" value="1"/>
</dbReference>
<dbReference type="InterPro" id="IPR007219">
    <property type="entry name" value="XnlR_reg_dom"/>
</dbReference>
<dbReference type="OrthoDB" id="5365785at2759"/>
<evidence type="ECO:0000256" key="1">
    <source>
        <dbReference type="ARBA" id="ARBA00004123"/>
    </source>
</evidence>
<gene>
    <name evidence="8" type="ORF">M427DRAFT_51107</name>
</gene>
<dbReference type="PANTHER" id="PTHR47338:SF5">
    <property type="entry name" value="ZN(II)2CYS6 TRANSCRIPTION FACTOR (EUROFUNG)"/>
    <property type="match status" value="1"/>
</dbReference>
<reference evidence="8 9" key="1">
    <citation type="journal article" date="2015" name="Genome Biol. Evol.">
        <title>Phylogenomic analyses indicate that early fungi evolved digesting cell walls of algal ancestors of land plants.</title>
        <authorList>
            <person name="Chang Y."/>
            <person name="Wang S."/>
            <person name="Sekimoto S."/>
            <person name="Aerts A.L."/>
            <person name="Choi C."/>
            <person name="Clum A."/>
            <person name="LaButti K.M."/>
            <person name="Lindquist E.A."/>
            <person name="Yee Ngan C."/>
            <person name="Ohm R.A."/>
            <person name="Salamov A.A."/>
            <person name="Grigoriev I.V."/>
            <person name="Spatafora J.W."/>
            <person name="Berbee M.L."/>
        </authorList>
    </citation>
    <scope>NUCLEOTIDE SEQUENCE [LARGE SCALE GENOMIC DNA]</scope>
    <source>
        <strain evidence="8 9">JEL478</strain>
    </source>
</reference>
<feature type="region of interest" description="Disordered" evidence="6">
    <location>
        <begin position="401"/>
        <end position="425"/>
    </location>
</feature>
<dbReference type="GO" id="GO:0003677">
    <property type="term" value="F:DNA binding"/>
    <property type="evidence" value="ECO:0007669"/>
    <property type="project" value="InterPro"/>
</dbReference>
<proteinExistence type="predicted"/>
<evidence type="ECO:0000259" key="7">
    <source>
        <dbReference type="PROSITE" id="PS50048"/>
    </source>
</evidence>
<dbReference type="PROSITE" id="PS50048">
    <property type="entry name" value="ZN2_CY6_FUNGAL_2"/>
    <property type="match status" value="1"/>
</dbReference>
<dbReference type="PANTHER" id="PTHR47338">
    <property type="entry name" value="ZN(II)2CYS6 TRANSCRIPTION FACTOR (EUROFUNG)-RELATED"/>
    <property type="match status" value="1"/>
</dbReference>
<feature type="region of interest" description="Disordered" evidence="6">
    <location>
        <begin position="1"/>
        <end position="34"/>
    </location>
</feature>
<accession>A0A139AYB5</accession>
<dbReference type="GO" id="GO:0000981">
    <property type="term" value="F:DNA-binding transcription factor activity, RNA polymerase II-specific"/>
    <property type="evidence" value="ECO:0007669"/>
    <property type="project" value="InterPro"/>
</dbReference>
<dbReference type="SUPFAM" id="SSF57701">
    <property type="entry name" value="Zn2/Cys6 DNA-binding domain"/>
    <property type="match status" value="1"/>
</dbReference>
<dbReference type="InterPro" id="IPR036864">
    <property type="entry name" value="Zn2-C6_fun-type_DNA-bd_sf"/>
</dbReference>
<dbReference type="GO" id="GO:0005634">
    <property type="term" value="C:nucleus"/>
    <property type="evidence" value="ECO:0007669"/>
    <property type="project" value="UniProtKB-SubCell"/>
</dbReference>
<protein>
    <recommendedName>
        <fullName evidence="7">Zn(2)-C6 fungal-type domain-containing protein</fullName>
    </recommendedName>
</protein>
<dbReference type="CDD" id="cd12148">
    <property type="entry name" value="fungal_TF_MHR"/>
    <property type="match status" value="1"/>
</dbReference>
<evidence type="ECO:0000313" key="9">
    <source>
        <dbReference type="Proteomes" id="UP000070544"/>
    </source>
</evidence>
<dbReference type="AlphaFoldDB" id="A0A139AYB5"/>
<dbReference type="PROSITE" id="PS00463">
    <property type="entry name" value="ZN2_CY6_FUNGAL_1"/>
    <property type="match status" value="1"/>
</dbReference>
<evidence type="ECO:0000256" key="3">
    <source>
        <dbReference type="ARBA" id="ARBA00023015"/>
    </source>
</evidence>